<dbReference type="Proteomes" id="UP000693970">
    <property type="component" value="Unassembled WGS sequence"/>
</dbReference>
<name>A0A9K3PY84_9STRA</name>
<keyword evidence="2" id="KW-0812">Transmembrane</keyword>
<keyword evidence="4" id="KW-1185">Reference proteome</keyword>
<organism evidence="3 4">
    <name type="scientific">Nitzschia inconspicua</name>
    <dbReference type="NCBI Taxonomy" id="303405"/>
    <lineage>
        <taxon>Eukaryota</taxon>
        <taxon>Sar</taxon>
        <taxon>Stramenopiles</taxon>
        <taxon>Ochrophyta</taxon>
        <taxon>Bacillariophyta</taxon>
        <taxon>Bacillariophyceae</taxon>
        <taxon>Bacillariophycidae</taxon>
        <taxon>Bacillariales</taxon>
        <taxon>Bacillariaceae</taxon>
        <taxon>Nitzschia</taxon>
    </lineage>
</organism>
<feature type="transmembrane region" description="Helical" evidence="2">
    <location>
        <begin position="20"/>
        <end position="40"/>
    </location>
</feature>
<dbReference type="OrthoDB" id="51870at2759"/>
<comment type="caution">
    <text evidence="3">The sequence shown here is derived from an EMBL/GenBank/DDBJ whole genome shotgun (WGS) entry which is preliminary data.</text>
</comment>
<gene>
    <name evidence="3" type="ORF">IV203_037067</name>
</gene>
<keyword evidence="2" id="KW-1133">Transmembrane helix</keyword>
<evidence type="ECO:0000256" key="2">
    <source>
        <dbReference type="SAM" id="Phobius"/>
    </source>
</evidence>
<dbReference type="EMBL" id="JAGRRH010000009">
    <property type="protein sequence ID" value="KAG7363866.1"/>
    <property type="molecule type" value="Genomic_DNA"/>
</dbReference>
<feature type="compositionally biased region" description="Acidic residues" evidence="1">
    <location>
        <begin position="107"/>
        <end position="117"/>
    </location>
</feature>
<keyword evidence="2" id="KW-0472">Membrane</keyword>
<accession>A0A9K3PY84</accession>
<protein>
    <submittedName>
        <fullName evidence="3">Uncharacterized protein</fullName>
    </submittedName>
</protein>
<feature type="region of interest" description="Disordered" evidence="1">
    <location>
        <begin position="87"/>
        <end position="119"/>
    </location>
</feature>
<evidence type="ECO:0000313" key="4">
    <source>
        <dbReference type="Proteomes" id="UP000693970"/>
    </source>
</evidence>
<reference evidence="3" key="2">
    <citation type="submission" date="2021-04" db="EMBL/GenBank/DDBJ databases">
        <authorList>
            <person name="Podell S."/>
        </authorList>
    </citation>
    <scope>NUCLEOTIDE SEQUENCE</scope>
    <source>
        <strain evidence="3">Hildebrandi</strain>
    </source>
</reference>
<reference evidence="3" key="1">
    <citation type="journal article" date="2021" name="Sci. Rep.">
        <title>Diploid genomic architecture of Nitzschia inconspicua, an elite biomass production diatom.</title>
        <authorList>
            <person name="Oliver A."/>
            <person name="Podell S."/>
            <person name="Pinowska A."/>
            <person name="Traller J.C."/>
            <person name="Smith S.R."/>
            <person name="McClure R."/>
            <person name="Beliaev A."/>
            <person name="Bohutskyi P."/>
            <person name="Hill E.A."/>
            <person name="Rabines A."/>
            <person name="Zheng H."/>
            <person name="Allen L.Z."/>
            <person name="Kuo A."/>
            <person name="Grigoriev I.V."/>
            <person name="Allen A.E."/>
            <person name="Hazlebeck D."/>
            <person name="Allen E.E."/>
        </authorList>
    </citation>
    <scope>NUCLEOTIDE SEQUENCE</scope>
    <source>
        <strain evidence="3">Hildebrandi</strain>
    </source>
</reference>
<evidence type="ECO:0000313" key="3">
    <source>
        <dbReference type="EMBL" id="KAG7363866.1"/>
    </source>
</evidence>
<proteinExistence type="predicted"/>
<feature type="region of interest" description="Disordered" evidence="1">
    <location>
        <begin position="282"/>
        <end position="301"/>
    </location>
</feature>
<feature type="compositionally biased region" description="Polar residues" evidence="1">
    <location>
        <begin position="282"/>
        <end position="300"/>
    </location>
</feature>
<dbReference type="AlphaFoldDB" id="A0A9K3PY84"/>
<evidence type="ECO:0000256" key="1">
    <source>
        <dbReference type="SAM" id="MobiDB-lite"/>
    </source>
</evidence>
<sequence length="421" mass="48195">MTSTSTTRRRRSMTQSKNHLVVVALVVVVVAFAGLFITPVTGTTSSPSSITSQAPISSIQQQHGPKLGFNVAGRLRCYLWGNMPRMEPRDNASPPLTPLFSATGNSIDEEKEEEEEDRNQAPFSLYVTADYHFQKTRWYGVKNIGLLFRKQLFRDESYNTNILSSAQPLGFRWRPATVDISVHHALVKNEPDHGMLSSLSPSPTESAEICWTWDYPSAGNNNNNMMMMMNQPSLLTAAAPWIKIGVDQTRQHSWGRSFGFSWPVLPHRLNVQWTGRWSSQNVDVSTDQPVPSQNPQSTTKTRSDYEWWVPDIKLDPFGFLSSENRFLTCHWMKHYSVDWKLKISTKAPLFLFGNDRMESEPQSMLLRMDCSVWDERVDNTNAATARLETILLPSDWWRSLQQTTTLTILWEQNHKPTLKRR</sequence>